<evidence type="ECO:0000313" key="3">
    <source>
        <dbReference type="Proteomes" id="UP000035088"/>
    </source>
</evidence>
<reference evidence="2 3" key="1">
    <citation type="submission" date="2011-11" db="EMBL/GenBank/DDBJ databases">
        <title>Whole genome shotgun sequence of Gordonia araii NBRC 100433.</title>
        <authorList>
            <person name="Yoshida Y."/>
            <person name="Hosoyama A."/>
            <person name="Tsuchikane K."/>
            <person name="Katsumata H."/>
            <person name="Yamazaki S."/>
            <person name="Fujita N."/>
        </authorList>
    </citation>
    <scope>NUCLEOTIDE SEQUENCE [LARGE SCALE GENOMIC DNA]</scope>
    <source>
        <strain evidence="2 3">NBRC 100433</strain>
    </source>
</reference>
<evidence type="ECO:0000256" key="1">
    <source>
        <dbReference type="SAM" id="MobiDB-lite"/>
    </source>
</evidence>
<protein>
    <submittedName>
        <fullName evidence="2">Uncharacterized protein</fullName>
    </submittedName>
</protein>
<organism evidence="2 3">
    <name type="scientific">Gordonia araii NBRC 100433</name>
    <dbReference type="NCBI Taxonomy" id="1073574"/>
    <lineage>
        <taxon>Bacteria</taxon>
        <taxon>Bacillati</taxon>
        <taxon>Actinomycetota</taxon>
        <taxon>Actinomycetes</taxon>
        <taxon>Mycobacteriales</taxon>
        <taxon>Gordoniaceae</taxon>
        <taxon>Gordonia</taxon>
    </lineage>
</organism>
<dbReference type="EMBL" id="BAEE01000011">
    <property type="protein sequence ID" value="GAB08411.1"/>
    <property type="molecule type" value="Genomic_DNA"/>
</dbReference>
<dbReference type="RefSeq" id="WP_007320491.1">
    <property type="nucleotide sequence ID" value="NZ_BAEE01000011.1"/>
</dbReference>
<name>G7GXT6_9ACTN</name>
<dbReference type="OrthoDB" id="4377329at2"/>
<proteinExistence type="predicted"/>
<gene>
    <name evidence="2" type="ORF">GOARA_011_00270</name>
</gene>
<dbReference type="Proteomes" id="UP000035088">
    <property type="component" value="Unassembled WGS sequence"/>
</dbReference>
<dbReference type="STRING" id="1073574.GOARA_011_00270"/>
<evidence type="ECO:0000313" key="2">
    <source>
        <dbReference type="EMBL" id="GAB08411.1"/>
    </source>
</evidence>
<sequence>MQGGPVSGDFVLDPSAITAATAEVSECASRLMALSVDGASTFDLAGKFTGATADMGGAGEVANQKIQTTLSNASGTVAAFSEAVDGAKNTTEQTDQRSSDQFKALTPYPAYQSE</sequence>
<feature type="region of interest" description="Disordered" evidence="1">
    <location>
        <begin position="86"/>
        <end position="114"/>
    </location>
</feature>
<accession>G7GXT6</accession>
<comment type="caution">
    <text evidence="2">The sequence shown here is derived from an EMBL/GenBank/DDBJ whole genome shotgun (WGS) entry which is preliminary data.</text>
</comment>
<keyword evidence="3" id="KW-1185">Reference proteome</keyword>
<dbReference type="AlphaFoldDB" id="G7GXT6"/>